<dbReference type="PANTHER" id="PTHR35889:SF3">
    <property type="entry name" value="F-BOX DOMAIN-CONTAINING PROTEIN"/>
    <property type="match status" value="1"/>
</dbReference>
<gene>
    <name evidence="3" type="ORF">KIH39_04635</name>
</gene>
<accession>A0A8E6B824</accession>
<proteinExistence type="predicted"/>
<evidence type="ECO:0000259" key="1">
    <source>
        <dbReference type="Pfam" id="PF07583"/>
    </source>
</evidence>
<dbReference type="PANTHER" id="PTHR35889">
    <property type="entry name" value="CYCLOINULO-OLIGOSACCHARIDE FRUCTANOTRANSFERASE-RELATED"/>
    <property type="match status" value="1"/>
</dbReference>
<feature type="domain" description="DUF1549" evidence="1">
    <location>
        <begin position="160"/>
        <end position="368"/>
    </location>
</feature>
<dbReference type="RefSeq" id="WP_213498099.1">
    <property type="nucleotide sequence ID" value="NZ_CP074694.1"/>
</dbReference>
<feature type="domain" description="Cytochrome C Planctomycete-type" evidence="2">
    <location>
        <begin position="44"/>
        <end position="101"/>
    </location>
</feature>
<dbReference type="Pfam" id="PF07635">
    <property type="entry name" value="PSCyt1"/>
    <property type="match status" value="1"/>
</dbReference>
<dbReference type="Proteomes" id="UP000676194">
    <property type="component" value="Chromosome"/>
</dbReference>
<evidence type="ECO:0000313" key="4">
    <source>
        <dbReference type="Proteomes" id="UP000676194"/>
    </source>
</evidence>
<dbReference type="EMBL" id="CP074694">
    <property type="protein sequence ID" value="QVL33209.1"/>
    <property type="molecule type" value="Genomic_DNA"/>
</dbReference>
<sequence length="914" mass="101771">MRLQSYPGAILFLIFLAAQPSLVRADEREDFFESKIRPILIDTCFRCHGGIKTSGGLRLDSREALLKGGDSGPALVIGKPEESLLIRAIRRQADISAMPPEKEKALKSEQIAYFEKWVKEGANWPSKSAKFLAAKHWSFEPVRDWPPPRISNDSLKQNSIDAFLHSRQIKSGLKAAKPADKLILIRRATLDLTGLPPTPAEIDIFLKDTSPGAYASLIERLLKSPAYGERWGRHWLDIVRYADTAGDTADYPVPQAWRYRNYVIDSFNADKPYDQFLREQIAGDILANQGPREKYAEQVIATGYLAISRRFGFDSENYQYLTIQDTIDTLGQSILGLSLGCARCHDHKFDAISMKDYYGLYAIFDSSRYAFPGSEQKQRNSLMVPLEPPAESQLKWREFQRQVAQLSRELSREKQSLPVSIQHSLHEMDGDFEMQAPAAGGSNGVLVPPWLYEGKIAVTNAAQSPFQNLYPSGKAGISISSGAEDYSVKQALYPIYTDSNSSHLYVNLDFRVGNGNLPAKGMHRFRLDSIGSVPVFEILISADALTLKSGASIERLGAIQPNQWYNLQLDLDLKNRKISGRYGFPGSTSEFKEKSISQEWMGRIESVELDSVNQQQKHPAIDYDNIGVQLSPIPAFSEKPPAANNDKKLDRVSIAEQLQAIAGIDGDFESQANDQPPIAPWNAGPNSAVKLSVNSQSPFENLYEKGQLGIHMPNRGEYDGFGQALPKLSPNPQGLLYLGFDFRCESQAAGGNGSWRYYIGHGPGQSAAVELFFNGEKFFRQSGDAREAVGSLVCGQWYQLQLTLDLKLKSYRGSLTSHTGRVTFEGQFATGWDGTLNHTFIDSYGHIGGVRPSLDADNFVIQNKPLPAFDGPPPRQIRWRGIAVLRLWNYALSYCGWKQTKGFLARSSSKAPLR</sequence>
<reference evidence="3" key="1">
    <citation type="submission" date="2021-05" db="EMBL/GenBank/DDBJ databases">
        <title>Complete genome sequence of the cellulolytic planctomycete Telmatocola sphagniphila SP2T and characterization of the first cellulase from planctomycetes.</title>
        <authorList>
            <person name="Rakitin A.L."/>
            <person name="Beletsky A.V."/>
            <person name="Naumoff D.G."/>
            <person name="Kulichevskaya I.S."/>
            <person name="Mardanov A.V."/>
            <person name="Ravin N.V."/>
            <person name="Dedysh S.N."/>
        </authorList>
    </citation>
    <scope>NUCLEOTIDE SEQUENCE</scope>
    <source>
        <strain evidence="3">SP2T</strain>
    </source>
</reference>
<dbReference type="InterPro" id="IPR011444">
    <property type="entry name" value="DUF1549"/>
</dbReference>
<evidence type="ECO:0000313" key="3">
    <source>
        <dbReference type="EMBL" id="QVL33209.1"/>
    </source>
</evidence>
<dbReference type="Pfam" id="PF07583">
    <property type="entry name" value="PSCyt2"/>
    <property type="match status" value="1"/>
</dbReference>
<name>A0A8E6B824_9BACT</name>
<protein>
    <submittedName>
        <fullName evidence="3">DUF1549 domain-containing protein</fullName>
    </submittedName>
</protein>
<dbReference type="InterPro" id="IPR011429">
    <property type="entry name" value="Cyt_c_Planctomycete-type"/>
</dbReference>
<organism evidence="3 4">
    <name type="scientific">Telmatocola sphagniphila</name>
    <dbReference type="NCBI Taxonomy" id="1123043"/>
    <lineage>
        <taxon>Bacteria</taxon>
        <taxon>Pseudomonadati</taxon>
        <taxon>Planctomycetota</taxon>
        <taxon>Planctomycetia</taxon>
        <taxon>Gemmatales</taxon>
        <taxon>Gemmataceae</taxon>
    </lineage>
</organism>
<evidence type="ECO:0000259" key="2">
    <source>
        <dbReference type="Pfam" id="PF07635"/>
    </source>
</evidence>
<dbReference type="KEGG" id="tsph:KIH39_04635"/>
<keyword evidence="4" id="KW-1185">Reference proteome</keyword>
<dbReference type="AlphaFoldDB" id="A0A8E6B824"/>